<evidence type="ECO:0000313" key="4">
    <source>
        <dbReference type="Proteomes" id="UP000542125"/>
    </source>
</evidence>
<dbReference type="AlphaFoldDB" id="A0A7Y9LK50"/>
<evidence type="ECO:0000259" key="1">
    <source>
        <dbReference type="Pfam" id="PF00534"/>
    </source>
</evidence>
<dbReference type="SUPFAM" id="SSF53756">
    <property type="entry name" value="UDP-Glycosyltransferase/glycogen phosphorylase"/>
    <property type="match status" value="1"/>
</dbReference>
<dbReference type="InterPro" id="IPR001296">
    <property type="entry name" value="Glyco_trans_1"/>
</dbReference>
<keyword evidence="3" id="KW-0808">Transferase</keyword>
<evidence type="ECO:0000259" key="2">
    <source>
        <dbReference type="Pfam" id="PF13439"/>
    </source>
</evidence>
<accession>A0A7Y9LK50</accession>
<protein>
    <submittedName>
        <fullName evidence="3">Glycosyltransferase involved in cell wall biosynthesis</fullName>
    </submittedName>
</protein>
<feature type="domain" description="Glycosyl transferase family 1" evidence="1">
    <location>
        <begin position="193"/>
        <end position="345"/>
    </location>
</feature>
<dbReference type="Pfam" id="PF00534">
    <property type="entry name" value="Glycos_transf_1"/>
    <property type="match status" value="1"/>
</dbReference>
<sequence length="381" mass="41825">MADVLFVAPDLHRGGVGRCVSFIVDEVPHHGFGTSLFLLRGLDHEYEVNNPEVERGMHVGESKLKFAAMLPVALFRLWRTIQRTKPEIVCSHGLLCNAAVAVMRMMSRRPFRSVAFEHNAPSSHYSTTSMKGLKTFLLRTLYPRHDVVIGVSRGVVDDLVTLVPDLQGKCSHIYNGLPVEEVSRQSQEAPPPQADDAKFSVVSVGRLAPSKDYKTLVAAAQILDDPDVQFLVIGEGPLEEELRLLNEARPSRSRVKFLGHLDNPFPAVAAADIFLLTSIHESFGIVLVEALSLGVPVLATNCPSGPAEILSDGEFGVLVPVSNAAAIAEAVRKLLYEREPAKRLRSLGPLRANDFSLNQHAQRVVDLFRTLIADRKQPRGV</sequence>
<proteinExistence type="predicted"/>
<dbReference type="EMBL" id="JACBYR010000001">
    <property type="protein sequence ID" value="NYE81152.1"/>
    <property type="molecule type" value="Genomic_DNA"/>
</dbReference>
<dbReference type="GO" id="GO:0016757">
    <property type="term" value="F:glycosyltransferase activity"/>
    <property type="evidence" value="ECO:0007669"/>
    <property type="project" value="InterPro"/>
</dbReference>
<name>A0A7Y9LK50_9BURK</name>
<gene>
    <name evidence="3" type="ORF">FHW18_000423</name>
</gene>
<comment type="caution">
    <text evidence="3">The sequence shown here is derived from an EMBL/GenBank/DDBJ whole genome shotgun (WGS) entry which is preliminary data.</text>
</comment>
<reference evidence="3 4" key="1">
    <citation type="submission" date="2020-07" db="EMBL/GenBank/DDBJ databases">
        <title>Genomic Encyclopedia of Type Strains, Phase IV (KMG-V): Genome sequencing to study the core and pangenomes of soil and plant-associated prokaryotes.</title>
        <authorList>
            <person name="Whitman W."/>
        </authorList>
    </citation>
    <scope>NUCLEOTIDE SEQUENCE [LARGE SCALE GENOMIC DNA]</scope>
    <source>
        <strain evidence="3 4">SAS40</strain>
    </source>
</reference>
<dbReference type="Pfam" id="PF13439">
    <property type="entry name" value="Glyco_transf_4"/>
    <property type="match status" value="1"/>
</dbReference>
<dbReference type="RefSeq" id="WP_179582905.1">
    <property type="nucleotide sequence ID" value="NZ_JACBYR010000001.1"/>
</dbReference>
<dbReference type="PANTHER" id="PTHR12526">
    <property type="entry name" value="GLYCOSYLTRANSFERASE"/>
    <property type="match status" value="1"/>
</dbReference>
<dbReference type="CDD" id="cd03811">
    <property type="entry name" value="GT4_GT28_WabH-like"/>
    <property type="match status" value="1"/>
</dbReference>
<organism evidence="3 4">
    <name type="scientific">Pigmentiphaga litoralis</name>
    <dbReference type="NCBI Taxonomy" id="516702"/>
    <lineage>
        <taxon>Bacteria</taxon>
        <taxon>Pseudomonadati</taxon>
        <taxon>Pseudomonadota</taxon>
        <taxon>Betaproteobacteria</taxon>
        <taxon>Burkholderiales</taxon>
        <taxon>Alcaligenaceae</taxon>
        <taxon>Pigmentiphaga</taxon>
    </lineage>
</organism>
<dbReference type="PANTHER" id="PTHR12526:SF630">
    <property type="entry name" value="GLYCOSYLTRANSFERASE"/>
    <property type="match status" value="1"/>
</dbReference>
<evidence type="ECO:0000313" key="3">
    <source>
        <dbReference type="EMBL" id="NYE81152.1"/>
    </source>
</evidence>
<dbReference type="Proteomes" id="UP000542125">
    <property type="component" value="Unassembled WGS sequence"/>
</dbReference>
<dbReference type="InterPro" id="IPR028098">
    <property type="entry name" value="Glyco_trans_4-like_N"/>
</dbReference>
<keyword evidence="4" id="KW-1185">Reference proteome</keyword>
<feature type="domain" description="Glycosyltransferase subfamily 4-like N-terminal" evidence="2">
    <location>
        <begin position="14"/>
        <end position="180"/>
    </location>
</feature>
<dbReference type="Gene3D" id="3.40.50.2000">
    <property type="entry name" value="Glycogen Phosphorylase B"/>
    <property type="match status" value="2"/>
</dbReference>